<feature type="binding site" evidence="5">
    <location>
        <position position="31"/>
    </location>
    <ligand>
        <name>AMP</name>
        <dbReference type="ChEBI" id="CHEBI:456215"/>
    </ligand>
</feature>
<dbReference type="Pfam" id="PF00406">
    <property type="entry name" value="ADK"/>
    <property type="match status" value="1"/>
</dbReference>
<dbReference type="NCBIfam" id="TIGR01351">
    <property type="entry name" value="adk"/>
    <property type="match status" value="1"/>
</dbReference>
<dbReference type="FunFam" id="3.40.50.300:FF:000106">
    <property type="entry name" value="Adenylate kinase mitochondrial"/>
    <property type="match status" value="1"/>
</dbReference>
<comment type="similarity">
    <text evidence="5 6">Belongs to the adenylate kinase family.</text>
</comment>
<feature type="binding site" evidence="5">
    <location>
        <begin position="85"/>
        <end position="88"/>
    </location>
    <ligand>
        <name>AMP</name>
        <dbReference type="ChEBI" id="CHEBI:456215"/>
    </ligand>
</feature>
<feature type="binding site" evidence="5">
    <location>
        <position position="92"/>
    </location>
    <ligand>
        <name>AMP</name>
        <dbReference type="ChEBI" id="CHEBI:456215"/>
    </ligand>
</feature>
<dbReference type="Pfam" id="PF05191">
    <property type="entry name" value="ADK_lid"/>
    <property type="match status" value="1"/>
</dbReference>
<feature type="region of interest" description="NMP" evidence="5">
    <location>
        <begin position="30"/>
        <end position="59"/>
    </location>
</feature>
<feature type="binding site" evidence="5">
    <location>
        <position position="160"/>
    </location>
    <ligand>
        <name>AMP</name>
        <dbReference type="ChEBI" id="CHEBI:456215"/>
    </ligand>
</feature>
<keyword evidence="5" id="KW-0963">Cytoplasm</keyword>
<dbReference type="PRINTS" id="PR00094">
    <property type="entry name" value="ADENYLTKNASE"/>
</dbReference>
<feature type="binding site" evidence="5">
    <location>
        <position position="171"/>
    </location>
    <ligand>
        <name>AMP</name>
        <dbReference type="ChEBI" id="CHEBI:456215"/>
    </ligand>
</feature>
<evidence type="ECO:0000256" key="2">
    <source>
        <dbReference type="ARBA" id="ARBA00022727"/>
    </source>
</evidence>
<accession>A0A0H4T485</accession>
<comment type="domain">
    <text evidence="5">Consists of three domains, a large central CORE domain and two small peripheral domains, NMPbind and LID, which undergo movements during catalysis. The LID domain closes over the site of phosphoryl transfer upon ATP binding. Assembling and dissambling the active center during each catalytic cycle provides an effective means to prevent ATP hydrolysis. Some bacteria have evolved a zinc-coordinating structure that stabilizes the LID domain.</text>
</comment>
<comment type="pathway">
    <text evidence="5">Purine metabolism; AMP biosynthesis via salvage pathway; AMP from ADP: step 1/1.</text>
</comment>
<dbReference type="InterPro" id="IPR007862">
    <property type="entry name" value="Adenylate_kinase_lid-dom"/>
</dbReference>
<feature type="binding site" evidence="5">
    <location>
        <position position="133"/>
    </location>
    <ligand>
        <name>Zn(2+)</name>
        <dbReference type="ChEBI" id="CHEBI:29105"/>
        <note>structural</note>
    </ligand>
</feature>
<comment type="subcellular location">
    <subcellularLocation>
        <location evidence="5 7">Cytoplasm</location>
    </subcellularLocation>
</comment>
<feature type="region of interest" description="LID" evidence="5">
    <location>
        <begin position="126"/>
        <end position="163"/>
    </location>
</feature>
<keyword evidence="2 5" id="KW-0545">Nucleotide biosynthesis</keyword>
<dbReference type="GO" id="GO:0008270">
    <property type="term" value="F:zinc ion binding"/>
    <property type="evidence" value="ECO:0007669"/>
    <property type="project" value="UniProtKB-UniRule"/>
</dbReference>
<keyword evidence="5 7" id="KW-0067">ATP-binding</keyword>
<name>A0A0H4T485_9DELT</name>
<keyword evidence="4 5" id="KW-0418">Kinase</keyword>
<feature type="binding site" evidence="5">
    <location>
        <position position="153"/>
    </location>
    <ligand>
        <name>Zn(2+)</name>
        <dbReference type="ChEBI" id="CHEBI:29105"/>
        <note>structural</note>
    </ligand>
</feature>
<protein>
    <recommendedName>
        <fullName evidence="5 7">Adenylate kinase</fullName>
        <shortName evidence="5">AK</shortName>
        <ecNumber evidence="5 7">2.7.4.3</ecNumber>
    </recommendedName>
    <alternativeName>
        <fullName evidence="5">ATP-AMP transphosphorylase</fullName>
    </alternativeName>
    <alternativeName>
        <fullName evidence="5">ATP:AMP phosphotransferase</fullName>
    </alternativeName>
    <alternativeName>
        <fullName evidence="5">Adenylate monophosphate kinase</fullName>
    </alternativeName>
</protein>
<feature type="binding site" evidence="5">
    <location>
        <position position="130"/>
    </location>
    <ligand>
        <name>Zn(2+)</name>
        <dbReference type="ChEBI" id="CHEBI:29105"/>
        <note>structural</note>
    </ligand>
</feature>
<keyword evidence="5" id="KW-0479">Metal-binding</keyword>
<feature type="binding site" evidence="5">
    <location>
        <begin position="10"/>
        <end position="15"/>
    </location>
    <ligand>
        <name>ATP</name>
        <dbReference type="ChEBI" id="CHEBI:30616"/>
    </ligand>
</feature>
<dbReference type="EMBL" id="KT006970">
    <property type="protein sequence ID" value="AKQ01540.1"/>
    <property type="molecule type" value="Genomic_DNA"/>
</dbReference>
<dbReference type="PANTHER" id="PTHR23359">
    <property type="entry name" value="NUCLEOTIDE KINASE"/>
    <property type="match status" value="1"/>
</dbReference>
<sequence>MRVLLLGPPGAGKGTQAKLLKEQFGACQVSTGDILRRAAAERSPLGEKAAALMAKGELVPDGLMIDLVAERLRGDDCLAGFILDGFPRTLDQAEGLEAILEAMGSGLDCVFSIWVPHNVIILRLEGRRSCKTCGALYHLVSQPPRRIGVCDRCGGELYQREDDRVETIRARLRVYEAQTAPLVDYYRKKGLLKEIDGVGSVEEIRCRMLLALGEVGT</sequence>
<evidence type="ECO:0000256" key="5">
    <source>
        <dbReference type="HAMAP-Rule" id="MF_00235"/>
    </source>
</evidence>
<dbReference type="GO" id="GO:0044209">
    <property type="term" value="P:AMP salvage"/>
    <property type="evidence" value="ECO:0007669"/>
    <property type="project" value="UniProtKB-UniRule"/>
</dbReference>
<dbReference type="GO" id="GO:0005737">
    <property type="term" value="C:cytoplasm"/>
    <property type="evidence" value="ECO:0007669"/>
    <property type="project" value="UniProtKB-SubCell"/>
</dbReference>
<feature type="domain" description="Adenylate kinase active site lid" evidence="8">
    <location>
        <begin position="127"/>
        <end position="162"/>
    </location>
</feature>
<dbReference type="PROSITE" id="PS00113">
    <property type="entry name" value="ADENYLATE_KINASE"/>
    <property type="match status" value="1"/>
</dbReference>
<feature type="binding site" evidence="5">
    <location>
        <position position="199"/>
    </location>
    <ligand>
        <name>ATP</name>
        <dbReference type="ChEBI" id="CHEBI:30616"/>
    </ligand>
</feature>
<evidence type="ECO:0000256" key="1">
    <source>
        <dbReference type="ARBA" id="ARBA00022679"/>
    </source>
</evidence>
<feature type="binding site" evidence="5">
    <location>
        <position position="127"/>
    </location>
    <ligand>
        <name>ATP</name>
        <dbReference type="ChEBI" id="CHEBI:30616"/>
    </ligand>
</feature>
<dbReference type="AlphaFoldDB" id="A0A0H4T485"/>
<evidence type="ECO:0000256" key="6">
    <source>
        <dbReference type="RuleBase" id="RU003330"/>
    </source>
</evidence>
<evidence type="ECO:0000259" key="8">
    <source>
        <dbReference type="Pfam" id="PF05191"/>
    </source>
</evidence>
<feature type="binding site" evidence="5">
    <location>
        <position position="150"/>
    </location>
    <ligand>
        <name>Zn(2+)</name>
        <dbReference type="ChEBI" id="CHEBI:29105"/>
        <note>structural</note>
    </ligand>
</feature>
<keyword evidence="3 5" id="KW-0547">Nucleotide-binding</keyword>
<comment type="subunit">
    <text evidence="5 7">Monomer.</text>
</comment>
<feature type="binding site" evidence="5">
    <location>
        <begin position="57"/>
        <end position="59"/>
    </location>
    <ligand>
        <name>AMP</name>
        <dbReference type="ChEBI" id="CHEBI:456215"/>
    </ligand>
</feature>
<dbReference type="InterPro" id="IPR006259">
    <property type="entry name" value="Adenyl_kin_sub"/>
</dbReference>
<evidence type="ECO:0000256" key="4">
    <source>
        <dbReference type="ARBA" id="ARBA00022777"/>
    </source>
</evidence>
<gene>
    <name evidence="5" type="primary">adk</name>
</gene>
<dbReference type="EC" id="2.7.4.3" evidence="5 7"/>
<keyword evidence="1 5" id="KW-0808">Transferase</keyword>
<reference evidence="9" key="1">
    <citation type="journal article" date="2015" name="ISME J.">
        <title>Aquifer environment selects for microbial species cohorts in sediment and groundwater.</title>
        <authorList>
            <person name="Hug L.A."/>
            <person name="Thomas B.C."/>
            <person name="Brown C.T."/>
            <person name="Frischkorn K.R."/>
            <person name="Williams K.H."/>
            <person name="Tringe S.G."/>
            <person name="Banfield J.F."/>
        </authorList>
    </citation>
    <scope>NUCLEOTIDE SEQUENCE</scope>
</reference>
<comment type="caution">
    <text evidence="5">Lacks conserved residue(s) required for the propagation of feature annotation.</text>
</comment>
<feature type="binding site" evidence="5">
    <location>
        <position position="36"/>
    </location>
    <ligand>
        <name>AMP</name>
        <dbReference type="ChEBI" id="CHEBI:456215"/>
    </ligand>
</feature>
<evidence type="ECO:0000256" key="7">
    <source>
        <dbReference type="RuleBase" id="RU003331"/>
    </source>
</evidence>
<comment type="function">
    <text evidence="5">Catalyzes the reversible transfer of the terminal phosphate group between ATP and AMP. Plays an important role in cellular energy homeostasis and in adenine nucleotide metabolism.</text>
</comment>
<dbReference type="UniPathway" id="UPA00588">
    <property type="reaction ID" value="UER00649"/>
</dbReference>
<dbReference type="GO" id="GO:0004017">
    <property type="term" value="F:AMP kinase activity"/>
    <property type="evidence" value="ECO:0007669"/>
    <property type="project" value="UniProtKB-UniRule"/>
</dbReference>
<organism evidence="9">
    <name type="scientific">uncultured delta proteobacterium Rifle_16ft_4_minimus_1997</name>
    <dbReference type="NCBI Taxonomy" id="1665176"/>
    <lineage>
        <taxon>Bacteria</taxon>
        <taxon>Deltaproteobacteria</taxon>
        <taxon>environmental samples</taxon>
    </lineage>
</organism>
<dbReference type="GO" id="GO:0005524">
    <property type="term" value="F:ATP binding"/>
    <property type="evidence" value="ECO:0007669"/>
    <property type="project" value="UniProtKB-UniRule"/>
</dbReference>
<dbReference type="HAMAP" id="MF_00235">
    <property type="entry name" value="Adenylate_kinase_Adk"/>
    <property type="match status" value="1"/>
</dbReference>
<proteinExistence type="inferred from homology"/>
<evidence type="ECO:0000256" key="3">
    <source>
        <dbReference type="ARBA" id="ARBA00022741"/>
    </source>
</evidence>
<dbReference type="NCBIfam" id="NF001380">
    <property type="entry name" value="PRK00279.1-2"/>
    <property type="match status" value="1"/>
</dbReference>
<keyword evidence="5" id="KW-0862">Zinc</keyword>
<dbReference type="NCBIfam" id="NF001381">
    <property type="entry name" value="PRK00279.1-3"/>
    <property type="match status" value="1"/>
</dbReference>
<comment type="catalytic activity">
    <reaction evidence="5 7">
        <text>AMP + ATP = 2 ADP</text>
        <dbReference type="Rhea" id="RHEA:12973"/>
        <dbReference type="ChEBI" id="CHEBI:30616"/>
        <dbReference type="ChEBI" id="CHEBI:456215"/>
        <dbReference type="ChEBI" id="CHEBI:456216"/>
        <dbReference type="EC" id="2.7.4.3"/>
    </reaction>
</comment>
<dbReference type="NCBIfam" id="NF011100">
    <property type="entry name" value="PRK14527.1"/>
    <property type="match status" value="1"/>
</dbReference>
<dbReference type="InterPro" id="IPR033690">
    <property type="entry name" value="Adenylat_kinase_CS"/>
</dbReference>
<dbReference type="SUPFAM" id="SSF52540">
    <property type="entry name" value="P-loop containing nucleoside triphosphate hydrolases"/>
    <property type="match status" value="1"/>
</dbReference>
<dbReference type="CDD" id="cd01428">
    <property type="entry name" value="ADK"/>
    <property type="match status" value="1"/>
</dbReference>
<dbReference type="Gene3D" id="3.40.50.300">
    <property type="entry name" value="P-loop containing nucleotide triphosphate hydrolases"/>
    <property type="match status" value="1"/>
</dbReference>
<dbReference type="InterPro" id="IPR000850">
    <property type="entry name" value="Adenylat/UMP-CMP_kin"/>
</dbReference>
<evidence type="ECO:0000313" key="9">
    <source>
        <dbReference type="EMBL" id="AKQ01540.1"/>
    </source>
</evidence>
<dbReference type="InterPro" id="IPR027417">
    <property type="entry name" value="P-loop_NTPase"/>
</dbReference>